<protein>
    <submittedName>
        <fullName evidence="6">Substrate-binding domain-containing protein</fullName>
    </submittedName>
</protein>
<dbReference type="EMBL" id="JAQQAL010000017">
    <property type="protein sequence ID" value="MDC7226823.1"/>
    <property type="molecule type" value="Genomic_DNA"/>
</dbReference>
<accession>A0AAJ1IFF6</accession>
<evidence type="ECO:0000256" key="2">
    <source>
        <dbReference type="ARBA" id="ARBA00007639"/>
    </source>
</evidence>
<dbReference type="InterPro" id="IPR028082">
    <property type="entry name" value="Peripla_BP_I"/>
</dbReference>
<evidence type="ECO:0000313" key="7">
    <source>
        <dbReference type="Proteomes" id="UP001221217"/>
    </source>
</evidence>
<dbReference type="SUPFAM" id="SSF53822">
    <property type="entry name" value="Periplasmic binding protein-like I"/>
    <property type="match status" value="1"/>
</dbReference>
<organism evidence="6 7">
    <name type="scientific">Candidatus Thalassospirochaeta sargassi</name>
    <dbReference type="NCBI Taxonomy" id="3119039"/>
    <lineage>
        <taxon>Bacteria</taxon>
        <taxon>Pseudomonadati</taxon>
        <taxon>Spirochaetota</taxon>
        <taxon>Spirochaetia</taxon>
        <taxon>Spirochaetales</taxon>
        <taxon>Spirochaetaceae</taxon>
        <taxon>Candidatus Thalassospirochaeta</taxon>
    </lineage>
</organism>
<dbReference type="PANTHER" id="PTHR46847">
    <property type="entry name" value="D-ALLOSE-BINDING PERIPLASMIC PROTEIN-RELATED"/>
    <property type="match status" value="1"/>
</dbReference>
<comment type="caution">
    <text evidence="6">The sequence shown here is derived from an EMBL/GenBank/DDBJ whole genome shotgun (WGS) entry which is preliminary data.</text>
</comment>
<proteinExistence type="inferred from homology"/>
<sequence length="342" mass="36408">MKKNFMTAILLVVMVTMVFAGGQQESGDGYVIGFSNSFNGNTYRQAEEAEFIKLADQLVAEGVLADYTILESNQNTATQVSQIESLILDGVDAIIVDPGSASGLNGAIESAVDAGIPVVVVNGGPVTTNAPYQINFPYRKIINVPAQFVADSLDGEGNVIIIRGIAGVPADAEFYAGMMDIFNKYPGINIVGEVYGEWTGSVAQQQVASILPSCPEVDAVIGEGGDAYGAMQAFEAAGREIPLIIGGNRGNFLTWWAAEAKANGYETMSWCTNAWTAALGLYVAIDILDGVDVPKDMEFAGTLGGAYIYQDMIEDYADLAADDIAFVAGTHEWIKENLYTQE</sequence>
<comment type="similarity">
    <text evidence="2">Belongs to the bacterial solute-binding protein 2 family.</text>
</comment>
<gene>
    <name evidence="6" type="ORF">PQJ61_08655</name>
</gene>
<evidence type="ECO:0000256" key="1">
    <source>
        <dbReference type="ARBA" id="ARBA00004196"/>
    </source>
</evidence>
<dbReference type="Pfam" id="PF13407">
    <property type="entry name" value="Peripla_BP_4"/>
    <property type="match status" value="1"/>
</dbReference>
<feature type="signal peptide" evidence="4">
    <location>
        <begin position="1"/>
        <end position="20"/>
    </location>
</feature>
<dbReference type="Gene3D" id="3.40.50.2300">
    <property type="match status" value="2"/>
</dbReference>
<feature type="domain" description="Periplasmic binding protein" evidence="5">
    <location>
        <begin position="32"/>
        <end position="290"/>
    </location>
</feature>
<dbReference type="GO" id="GO:0030246">
    <property type="term" value="F:carbohydrate binding"/>
    <property type="evidence" value="ECO:0007669"/>
    <property type="project" value="UniProtKB-ARBA"/>
</dbReference>
<dbReference type="AlphaFoldDB" id="A0AAJ1IFF6"/>
<dbReference type="PANTHER" id="PTHR46847:SF1">
    <property type="entry name" value="D-ALLOSE-BINDING PERIPLASMIC PROTEIN-RELATED"/>
    <property type="match status" value="1"/>
</dbReference>
<dbReference type="InterPro" id="IPR025997">
    <property type="entry name" value="SBP_2_dom"/>
</dbReference>
<evidence type="ECO:0000256" key="4">
    <source>
        <dbReference type="SAM" id="SignalP"/>
    </source>
</evidence>
<comment type="subcellular location">
    <subcellularLocation>
        <location evidence="1">Cell envelope</location>
    </subcellularLocation>
</comment>
<keyword evidence="3 4" id="KW-0732">Signal</keyword>
<evidence type="ECO:0000259" key="5">
    <source>
        <dbReference type="Pfam" id="PF13407"/>
    </source>
</evidence>
<dbReference type="Proteomes" id="UP001221217">
    <property type="component" value="Unassembled WGS sequence"/>
</dbReference>
<dbReference type="GO" id="GO:0030313">
    <property type="term" value="C:cell envelope"/>
    <property type="evidence" value="ECO:0007669"/>
    <property type="project" value="UniProtKB-SubCell"/>
</dbReference>
<feature type="chain" id="PRO_5042539736" evidence="4">
    <location>
        <begin position="21"/>
        <end position="342"/>
    </location>
</feature>
<evidence type="ECO:0000256" key="3">
    <source>
        <dbReference type="ARBA" id="ARBA00022729"/>
    </source>
</evidence>
<reference evidence="6 7" key="1">
    <citation type="submission" date="2022-12" db="EMBL/GenBank/DDBJ databases">
        <title>Metagenome assembled genome from gulf of manar.</title>
        <authorList>
            <person name="Kohli P."/>
            <person name="Pk S."/>
            <person name="Venkata Ramana C."/>
            <person name="Sasikala C."/>
        </authorList>
    </citation>
    <scope>NUCLEOTIDE SEQUENCE [LARGE SCALE GENOMIC DNA]</scope>
    <source>
        <strain evidence="6">JB008</strain>
    </source>
</reference>
<name>A0AAJ1IFF6_9SPIO</name>
<evidence type="ECO:0000313" key="6">
    <source>
        <dbReference type="EMBL" id="MDC7226823.1"/>
    </source>
</evidence>